<comment type="caution">
    <text evidence="6">The sequence shown here is derived from an EMBL/GenBank/DDBJ whole genome shotgun (WGS) entry which is preliminary data.</text>
</comment>
<feature type="domain" description="HTH lysR-type" evidence="5">
    <location>
        <begin position="3"/>
        <end position="60"/>
    </location>
</feature>
<dbReference type="PANTHER" id="PTHR30419">
    <property type="entry name" value="HTH-TYPE TRANSCRIPTIONAL REGULATOR YBHD"/>
    <property type="match status" value="1"/>
</dbReference>
<dbReference type="PROSITE" id="PS50931">
    <property type="entry name" value="HTH_LYSR"/>
    <property type="match status" value="1"/>
</dbReference>
<organism evidence="6 7">
    <name type="scientific">Shewanella jiangmenensis</name>
    <dbReference type="NCBI Taxonomy" id="2837387"/>
    <lineage>
        <taxon>Bacteria</taxon>
        <taxon>Pseudomonadati</taxon>
        <taxon>Pseudomonadota</taxon>
        <taxon>Gammaproteobacteria</taxon>
        <taxon>Alteromonadales</taxon>
        <taxon>Shewanellaceae</taxon>
        <taxon>Shewanella</taxon>
    </lineage>
</organism>
<evidence type="ECO:0000256" key="4">
    <source>
        <dbReference type="ARBA" id="ARBA00023163"/>
    </source>
</evidence>
<evidence type="ECO:0000256" key="2">
    <source>
        <dbReference type="ARBA" id="ARBA00023015"/>
    </source>
</evidence>
<dbReference type="Proteomes" id="UP001195903">
    <property type="component" value="Unassembled WGS sequence"/>
</dbReference>
<evidence type="ECO:0000313" key="6">
    <source>
        <dbReference type="EMBL" id="MBT1444247.1"/>
    </source>
</evidence>
<evidence type="ECO:0000259" key="5">
    <source>
        <dbReference type="PROSITE" id="PS50931"/>
    </source>
</evidence>
<keyword evidence="7" id="KW-1185">Reference proteome</keyword>
<dbReference type="Pfam" id="PF00126">
    <property type="entry name" value="HTH_1"/>
    <property type="match status" value="1"/>
</dbReference>
<sequence>MNIPIKSLHCFMVLAETGSFTRAAEKLYLTQPTLSKLIQRLEDHWQQQLIIRGPHGLALTQAGELMLLRAQEILGHWHLLDEDLSHLSGLQRGNLKLGVCPMMSSLVIDLLTGFRQSYPGVNLEMSEFGGFGCERALLANTLDIAFTALPATHEEELTAQPLTAYPLWACLPAGHALSAKDVLDWSDFGALPFIMYNEDFALAKLLHKRARAAGVELNIAYRSGQWDFIATMVEAKMGLAILPAPICDKLSDKALTFRPLLDGSSWQLALIWRSHMQLTPAADAFLRLSRAHLAATGDPAAE</sequence>
<gene>
    <name evidence="6" type="ORF">KJI95_06875</name>
</gene>
<comment type="similarity">
    <text evidence="1">Belongs to the LysR transcriptional regulatory family.</text>
</comment>
<evidence type="ECO:0000256" key="1">
    <source>
        <dbReference type="ARBA" id="ARBA00009437"/>
    </source>
</evidence>
<dbReference type="InterPro" id="IPR036390">
    <property type="entry name" value="WH_DNA-bd_sf"/>
</dbReference>
<reference evidence="6 7" key="1">
    <citation type="submission" date="2021-05" db="EMBL/GenBank/DDBJ databases">
        <title>Shewanella sp. JM162201.</title>
        <authorList>
            <person name="Xu S."/>
            <person name="Li A."/>
        </authorList>
    </citation>
    <scope>NUCLEOTIDE SEQUENCE [LARGE SCALE GENOMIC DNA]</scope>
    <source>
        <strain evidence="6 7">JM162201</strain>
    </source>
</reference>
<dbReference type="SUPFAM" id="SSF53850">
    <property type="entry name" value="Periplasmic binding protein-like II"/>
    <property type="match status" value="1"/>
</dbReference>
<dbReference type="EMBL" id="JAHEPS010000002">
    <property type="protein sequence ID" value="MBT1444247.1"/>
    <property type="molecule type" value="Genomic_DNA"/>
</dbReference>
<name>A0ABS5V193_9GAMM</name>
<evidence type="ECO:0000256" key="3">
    <source>
        <dbReference type="ARBA" id="ARBA00023125"/>
    </source>
</evidence>
<dbReference type="RefSeq" id="WP_214506444.1">
    <property type="nucleotide sequence ID" value="NZ_JAHEPS010000002.1"/>
</dbReference>
<keyword evidence="4" id="KW-0804">Transcription</keyword>
<dbReference type="Pfam" id="PF03466">
    <property type="entry name" value="LysR_substrate"/>
    <property type="match status" value="1"/>
</dbReference>
<dbReference type="InterPro" id="IPR050950">
    <property type="entry name" value="HTH-type_LysR_regulators"/>
</dbReference>
<keyword evidence="3" id="KW-0238">DNA-binding</keyword>
<dbReference type="Gene3D" id="3.40.190.290">
    <property type="match status" value="1"/>
</dbReference>
<evidence type="ECO:0000313" key="7">
    <source>
        <dbReference type="Proteomes" id="UP001195903"/>
    </source>
</evidence>
<dbReference type="SUPFAM" id="SSF46785">
    <property type="entry name" value="Winged helix' DNA-binding domain"/>
    <property type="match status" value="1"/>
</dbReference>
<dbReference type="InterPro" id="IPR000847">
    <property type="entry name" value="LysR_HTH_N"/>
</dbReference>
<proteinExistence type="inferred from homology"/>
<accession>A0ABS5V193</accession>
<dbReference type="PRINTS" id="PR00039">
    <property type="entry name" value="HTHLYSR"/>
</dbReference>
<dbReference type="PANTHER" id="PTHR30419:SF8">
    <property type="entry name" value="NITROGEN ASSIMILATION TRANSCRIPTIONAL ACTIVATOR-RELATED"/>
    <property type="match status" value="1"/>
</dbReference>
<dbReference type="InterPro" id="IPR005119">
    <property type="entry name" value="LysR_subst-bd"/>
</dbReference>
<dbReference type="Gene3D" id="1.10.10.10">
    <property type="entry name" value="Winged helix-like DNA-binding domain superfamily/Winged helix DNA-binding domain"/>
    <property type="match status" value="1"/>
</dbReference>
<protein>
    <submittedName>
        <fullName evidence="6">LysR family transcriptional regulator</fullName>
    </submittedName>
</protein>
<keyword evidence="2" id="KW-0805">Transcription regulation</keyword>
<dbReference type="InterPro" id="IPR036388">
    <property type="entry name" value="WH-like_DNA-bd_sf"/>
</dbReference>